<comment type="caution">
    <text evidence="9">The sequence shown here is derived from an EMBL/GenBank/DDBJ whole genome shotgun (WGS) entry which is preliminary data.</text>
</comment>
<evidence type="ECO:0000256" key="2">
    <source>
        <dbReference type="ARBA" id="ARBA00012761"/>
    </source>
</evidence>
<organism evidence="9 10">
    <name type="scientific">Flavobacterium piscis</name>
    <dbReference type="NCBI Taxonomy" id="1114874"/>
    <lineage>
        <taxon>Bacteria</taxon>
        <taxon>Pseudomonadati</taxon>
        <taxon>Bacteroidota</taxon>
        <taxon>Flavobacteriia</taxon>
        <taxon>Flavobacteriales</taxon>
        <taxon>Flavobacteriaceae</taxon>
        <taxon>Flavobacterium</taxon>
    </lineage>
</organism>
<dbReference type="GO" id="GO:0004566">
    <property type="term" value="F:beta-glucuronidase activity"/>
    <property type="evidence" value="ECO:0007669"/>
    <property type="project" value="UniProtKB-EC"/>
</dbReference>
<dbReference type="InterPro" id="IPR008979">
    <property type="entry name" value="Galactose-bd-like_sf"/>
</dbReference>
<feature type="domain" description="Glycosyl hydrolases family 2 sugar binding" evidence="8">
    <location>
        <begin position="42"/>
        <end position="202"/>
    </location>
</feature>
<dbReference type="PANTHER" id="PTHR10066">
    <property type="entry name" value="BETA-GLUCURONIDASE"/>
    <property type="match status" value="1"/>
</dbReference>
<dbReference type="InterPro" id="IPR006101">
    <property type="entry name" value="Glyco_hydro_2"/>
</dbReference>
<dbReference type="InterPro" id="IPR006102">
    <property type="entry name" value="Ig-like_GH2"/>
</dbReference>
<feature type="domain" description="Glycoside hydrolase family 2 catalytic" evidence="7">
    <location>
        <begin position="297"/>
        <end position="541"/>
    </location>
</feature>
<dbReference type="Proteomes" id="UP001269081">
    <property type="component" value="Unassembled WGS sequence"/>
</dbReference>
<evidence type="ECO:0000256" key="1">
    <source>
        <dbReference type="ARBA" id="ARBA00007401"/>
    </source>
</evidence>
<evidence type="ECO:0000259" key="8">
    <source>
        <dbReference type="Pfam" id="PF02837"/>
    </source>
</evidence>
<accession>A0ABU1Y8X4</accession>
<reference evidence="9 10" key="1">
    <citation type="submission" date="2023-07" db="EMBL/GenBank/DDBJ databases">
        <title>Sorghum-associated microbial communities from plants grown in Nebraska, USA.</title>
        <authorList>
            <person name="Schachtman D."/>
        </authorList>
    </citation>
    <scope>NUCLEOTIDE SEQUENCE [LARGE SCALE GENOMIC DNA]</scope>
    <source>
        <strain evidence="9 10">4129</strain>
    </source>
</reference>
<comment type="similarity">
    <text evidence="1">Belongs to the glycosyl hydrolase 2 family.</text>
</comment>
<evidence type="ECO:0000313" key="10">
    <source>
        <dbReference type="Proteomes" id="UP001269081"/>
    </source>
</evidence>
<name>A0ABU1Y8X4_9FLAO</name>
<dbReference type="InterPro" id="IPR006103">
    <property type="entry name" value="Glyco_hydro_2_cat"/>
</dbReference>
<dbReference type="InterPro" id="IPR017853">
    <property type="entry name" value="GH"/>
</dbReference>
<evidence type="ECO:0000259" key="7">
    <source>
        <dbReference type="Pfam" id="PF02836"/>
    </source>
</evidence>
<keyword evidence="4 9" id="KW-0378">Hydrolase</keyword>
<dbReference type="Pfam" id="PF02837">
    <property type="entry name" value="Glyco_hydro_2_N"/>
    <property type="match status" value="1"/>
</dbReference>
<gene>
    <name evidence="9" type="ORF">J2W48_002639</name>
</gene>
<dbReference type="InterPro" id="IPR036156">
    <property type="entry name" value="Beta-gal/glucu_dom_sf"/>
</dbReference>
<evidence type="ECO:0000256" key="4">
    <source>
        <dbReference type="ARBA" id="ARBA00022801"/>
    </source>
</evidence>
<dbReference type="PANTHER" id="PTHR10066:SF67">
    <property type="entry name" value="BETA-GLUCURONIDASE"/>
    <property type="match status" value="1"/>
</dbReference>
<dbReference type="SUPFAM" id="SSF49303">
    <property type="entry name" value="beta-Galactosidase/glucuronidase domain"/>
    <property type="match status" value="1"/>
</dbReference>
<dbReference type="EC" id="3.2.1.31" evidence="2"/>
<dbReference type="Gene3D" id="2.60.120.260">
    <property type="entry name" value="Galactose-binding domain-like"/>
    <property type="match status" value="1"/>
</dbReference>
<dbReference type="Gene3D" id="3.20.20.80">
    <property type="entry name" value="Glycosidases"/>
    <property type="match status" value="1"/>
</dbReference>
<protein>
    <recommendedName>
        <fullName evidence="3">Beta-glucuronidase</fullName>
        <ecNumber evidence="2">3.2.1.31</ecNumber>
    </recommendedName>
</protein>
<dbReference type="Gene3D" id="2.60.40.10">
    <property type="entry name" value="Immunoglobulins"/>
    <property type="match status" value="1"/>
</dbReference>
<keyword evidence="5 9" id="KW-0326">Glycosidase</keyword>
<dbReference type="PRINTS" id="PR00132">
    <property type="entry name" value="GLHYDRLASE2"/>
</dbReference>
<keyword evidence="10" id="KW-1185">Reference proteome</keyword>
<evidence type="ECO:0000313" key="9">
    <source>
        <dbReference type="EMBL" id="MDR7210689.1"/>
    </source>
</evidence>
<feature type="domain" description="Glycoside hydrolase family 2 immunoglobulin-like beta-sandwich" evidence="6">
    <location>
        <begin position="205"/>
        <end position="295"/>
    </location>
</feature>
<evidence type="ECO:0000256" key="5">
    <source>
        <dbReference type="ARBA" id="ARBA00023295"/>
    </source>
</evidence>
<proteinExistence type="inferred from homology"/>
<dbReference type="InterPro" id="IPR013783">
    <property type="entry name" value="Ig-like_fold"/>
</dbReference>
<evidence type="ECO:0000256" key="3">
    <source>
        <dbReference type="ARBA" id="ARBA00016205"/>
    </source>
</evidence>
<dbReference type="RefSeq" id="WP_310281982.1">
    <property type="nucleotide sequence ID" value="NZ_JAVDWQ010000008.1"/>
</dbReference>
<dbReference type="InterPro" id="IPR006104">
    <property type="entry name" value="Glyco_hydro_2_N"/>
</dbReference>
<dbReference type="Pfam" id="PF02836">
    <property type="entry name" value="Glyco_hydro_2_C"/>
    <property type="match status" value="1"/>
</dbReference>
<dbReference type="Pfam" id="PF00703">
    <property type="entry name" value="Glyco_hydro_2"/>
    <property type="match status" value="1"/>
</dbReference>
<dbReference type="EMBL" id="JAVDWQ010000008">
    <property type="protein sequence ID" value="MDR7210689.1"/>
    <property type="molecule type" value="Genomic_DNA"/>
</dbReference>
<dbReference type="SUPFAM" id="SSF49785">
    <property type="entry name" value="Galactose-binding domain-like"/>
    <property type="match status" value="1"/>
</dbReference>
<sequence length="600" mass="69346">MNKKTKKIVFKKEMLVALIIFLWGNYLYAQTAMMNVQSRSLTSLNGEWQVILDPLGAGDWKQVWQEKKPQKKTDFVEYSFDGGPMLKVPGDFNSQLSELTYLEGIVWYKKVFNYKSDEEKRLFLHFGAVNYLADVYLNGEKIGSHEGGFTPFQFEITDKVKNGDNVVIVKVDNKRLNNGLPSAGYDWFNFGGITRDVNLIKTNKTFIEDYFIQLKKGSLNNVLGWVKLNGTSAKQKVTIKIPELNKVYKTKANDDGYARVEFASNFSLWSPQNPKLYKVIIESETDVVVDSIGFRSIEVQGSKILLNKKDVFLKAVNIHEENPYKGTRAQSKEDALILLNAAKELGCNLVRLAHYPHNENMVREAEKMGLMVWSELPIYQFIQFSDSLLPKKMETMLKEMIRRDKNRSGVVVWSLSNETYPDIPNRNEALIELTQKCRVIDSTRLITHVINTQGYTNNSFNVWDPLYKHSDLVAINEYIGWYVPWQGKPSDVKWQFAFPDKPVFISEFGGEAIYGSNDRPTDEAANWTEVYQEQIYKDQIELFKTIPNLCGTSPWLLFDYKSLGRMNQVYQKGYNRKGLLSEKGEKKKAWYIMNEYYNKN</sequence>
<evidence type="ECO:0000259" key="6">
    <source>
        <dbReference type="Pfam" id="PF00703"/>
    </source>
</evidence>
<dbReference type="SUPFAM" id="SSF51445">
    <property type="entry name" value="(Trans)glycosidases"/>
    <property type="match status" value="1"/>
</dbReference>